<keyword evidence="4" id="KW-1185">Reference proteome</keyword>
<comment type="caution">
    <text evidence="3">The sequence shown here is derived from an EMBL/GenBank/DDBJ whole genome shotgun (WGS) entry which is preliminary data.</text>
</comment>
<protein>
    <recommendedName>
        <fullName evidence="2">Clr5 domain-containing protein</fullName>
    </recommendedName>
</protein>
<dbReference type="AlphaFoldDB" id="A0AA38R2V2"/>
<evidence type="ECO:0000256" key="1">
    <source>
        <dbReference type="SAM" id="MobiDB-lite"/>
    </source>
</evidence>
<gene>
    <name evidence="3" type="ORF">NKR23_g10497</name>
</gene>
<dbReference type="EMBL" id="JANBVO010000047">
    <property type="protein sequence ID" value="KAJ9133880.1"/>
    <property type="molecule type" value="Genomic_DNA"/>
</dbReference>
<name>A0AA38R2V2_9PEZI</name>
<sequence length="492" mass="55864">MDLPTDVSAPSAPDGDIVDVVRAHPSGSPWKVPTSAEDWDAMKPAIEELYLKKNLALPDVVETMKSSYMFKATPKMYKDRFNKWKWHKYRTKERDSVAYSRGRTSSRAASRPSTNPPALGERQHLGRRVDLSRRLLESDDSHELVSILSGYRRAIRGWSEQDPRSQTASPFHKVDGYNPAMITYFFLGFEHLHKGENKDGGRALRSAFLEAEALVLDGHLNTIWDCCVTVPQMALTYGRKDVLLPFLRFLAGICSIKARSHPISIISRSLLAFAEKNFEQLHHFTHSSWRFWVDTITAVLGKDNINTLNIKRAFLLVSTKPNQADVNDMIADYDRLVDKAVADLGGRSTMALTLEFDALSSRARFSTPGPDFAARVEDVLSRLCSKPCNLDIKPESWQFQDRQMYRGCCYLLEGYLESTGDAERARVYRDMFLAAPSEGDWVQYALRMESRLRLAEKDSEADRVKAHRLEVQLPEKIVKALEAEEGELEELP</sequence>
<reference evidence="3" key="1">
    <citation type="submission" date="2022-07" db="EMBL/GenBank/DDBJ databases">
        <title>Fungi with potential for degradation of polypropylene.</title>
        <authorList>
            <person name="Gostincar C."/>
        </authorList>
    </citation>
    <scope>NUCLEOTIDE SEQUENCE</scope>
    <source>
        <strain evidence="3">EXF-13308</strain>
    </source>
</reference>
<dbReference type="Pfam" id="PF14420">
    <property type="entry name" value="Clr5"/>
    <property type="match status" value="1"/>
</dbReference>
<dbReference type="PANTHER" id="PTHR38788:SF3">
    <property type="entry name" value="CLR5 DOMAIN-CONTAINING PROTEIN"/>
    <property type="match status" value="1"/>
</dbReference>
<evidence type="ECO:0000313" key="3">
    <source>
        <dbReference type="EMBL" id="KAJ9133880.1"/>
    </source>
</evidence>
<feature type="domain" description="Clr5" evidence="2">
    <location>
        <begin position="35"/>
        <end position="88"/>
    </location>
</feature>
<dbReference type="InterPro" id="IPR025676">
    <property type="entry name" value="Clr5_dom"/>
</dbReference>
<feature type="region of interest" description="Disordered" evidence="1">
    <location>
        <begin position="97"/>
        <end position="124"/>
    </location>
</feature>
<accession>A0AA38R2V2</accession>
<dbReference type="Proteomes" id="UP001174694">
    <property type="component" value="Unassembled WGS sequence"/>
</dbReference>
<dbReference type="PANTHER" id="PTHR38788">
    <property type="entry name" value="CLR5 DOMAIN-CONTAINING PROTEIN"/>
    <property type="match status" value="1"/>
</dbReference>
<organism evidence="3 4">
    <name type="scientific">Pleurostoma richardsiae</name>
    <dbReference type="NCBI Taxonomy" id="41990"/>
    <lineage>
        <taxon>Eukaryota</taxon>
        <taxon>Fungi</taxon>
        <taxon>Dikarya</taxon>
        <taxon>Ascomycota</taxon>
        <taxon>Pezizomycotina</taxon>
        <taxon>Sordariomycetes</taxon>
        <taxon>Sordariomycetidae</taxon>
        <taxon>Calosphaeriales</taxon>
        <taxon>Pleurostomataceae</taxon>
        <taxon>Pleurostoma</taxon>
    </lineage>
</organism>
<evidence type="ECO:0000313" key="4">
    <source>
        <dbReference type="Proteomes" id="UP001174694"/>
    </source>
</evidence>
<evidence type="ECO:0000259" key="2">
    <source>
        <dbReference type="Pfam" id="PF14420"/>
    </source>
</evidence>
<proteinExistence type="predicted"/>
<feature type="compositionally biased region" description="Low complexity" evidence="1">
    <location>
        <begin position="100"/>
        <end position="118"/>
    </location>
</feature>